<comment type="caution">
    <text evidence="2">The sequence shown here is derived from an EMBL/GenBank/DDBJ whole genome shotgun (WGS) entry which is preliminary data.</text>
</comment>
<evidence type="ECO:0000313" key="2">
    <source>
        <dbReference type="EMBL" id="KAF1745704.1"/>
    </source>
</evidence>
<dbReference type="CTD" id="9809802"/>
<dbReference type="Proteomes" id="UP000483820">
    <property type="component" value="Chromosome X"/>
</dbReference>
<evidence type="ECO:0000313" key="3">
    <source>
        <dbReference type="Proteomes" id="UP000483820"/>
    </source>
</evidence>
<feature type="compositionally biased region" description="Low complexity" evidence="1">
    <location>
        <begin position="97"/>
        <end position="108"/>
    </location>
</feature>
<evidence type="ECO:0000256" key="1">
    <source>
        <dbReference type="SAM" id="MobiDB-lite"/>
    </source>
</evidence>
<protein>
    <submittedName>
        <fullName evidence="2">Uncharacterized protein</fullName>
    </submittedName>
</protein>
<proteinExistence type="predicted"/>
<dbReference type="AlphaFoldDB" id="A0A6A5FT18"/>
<feature type="compositionally biased region" description="Polar residues" evidence="1">
    <location>
        <begin position="113"/>
        <end position="124"/>
    </location>
</feature>
<name>A0A6A5FT18_CAERE</name>
<dbReference type="GeneID" id="9809802"/>
<accession>A0A6A5FT18</accession>
<organism evidence="2 3">
    <name type="scientific">Caenorhabditis remanei</name>
    <name type="common">Caenorhabditis vulgaris</name>
    <dbReference type="NCBI Taxonomy" id="31234"/>
    <lineage>
        <taxon>Eukaryota</taxon>
        <taxon>Metazoa</taxon>
        <taxon>Ecdysozoa</taxon>
        <taxon>Nematoda</taxon>
        <taxon>Chromadorea</taxon>
        <taxon>Rhabditida</taxon>
        <taxon>Rhabditina</taxon>
        <taxon>Rhabditomorpha</taxon>
        <taxon>Rhabditoidea</taxon>
        <taxon>Rhabditidae</taxon>
        <taxon>Peloderinae</taxon>
        <taxon>Caenorhabditis</taxon>
    </lineage>
</organism>
<dbReference type="RefSeq" id="XP_053578246.1">
    <property type="nucleotide sequence ID" value="XM_053734680.1"/>
</dbReference>
<sequence length="163" mass="18360">MTEYLPLLEYEVTEDGGYDYEELQDGMTNYTEKKKKNSVFKRIRGFFKKNKKDYQPMKSVRSGESATDFGIVAFDDIDMNPALDLVNHAPVKPMNKSNSTSSTASYSARPRLTRQNAVTNSTQDAEFRTTHSAGSKDAVKQGIQNKAYSSEKFKSTDDIKKGN</sequence>
<gene>
    <name evidence="2" type="ORF">GCK72_022151</name>
</gene>
<dbReference type="EMBL" id="WUAV01000006">
    <property type="protein sequence ID" value="KAF1745704.1"/>
    <property type="molecule type" value="Genomic_DNA"/>
</dbReference>
<reference evidence="2 3" key="1">
    <citation type="submission" date="2019-12" db="EMBL/GenBank/DDBJ databases">
        <title>Chromosome-level assembly of the Caenorhabditis remanei genome.</title>
        <authorList>
            <person name="Teterina A.A."/>
            <person name="Willis J.H."/>
            <person name="Phillips P.C."/>
        </authorList>
    </citation>
    <scope>NUCLEOTIDE SEQUENCE [LARGE SCALE GENOMIC DNA]</scope>
    <source>
        <strain evidence="2 3">PX506</strain>
        <tissue evidence="2">Whole organism</tissue>
    </source>
</reference>
<feature type="region of interest" description="Disordered" evidence="1">
    <location>
        <begin position="89"/>
        <end position="144"/>
    </location>
</feature>
<dbReference type="KEGG" id="crq:GCK72_022151"/>